<evidence type="ECO:0000256" key="2">
    <source>
        <dbReference type="SAM" id="SignalP"/>
    </source>
</evidence>
<feature type="compositionally biased region" description="Low complexity" evidence="1">
    <location>
        <begin position="292"/>
        <end position="311"/>
    </location>
</feature>
<organism evidence="4 5">
    <name type="scientific">Coregonus suidteri</name>
    <dbReference type="NCBI Taxonomy" id="861788"/>
    <lineage>
        <taxon>Eukaryota</taxon>
        <taxon>Metazoa</taxon>
        <taxon>Chordata</taxon>
        <taxon>Craniata</taxon>
        <taxon>Vertebrata</taxon>
        <taxon>Euteleostomi</taxon>
        <taxon>Actinopterygii</taxon>
        <taxon>Neopterygii</taxon>
        <taxon>Teleostei</taxon>
        <taxon>Protacanthopterygii</taxon>
        <taxon>Salmoniformes</taxon>
        <taxon>Salmonidae</taxon>
        <taxon>Coregoninae</taxon>
        <taxon>Coregonus</taxon>
    </lineage>
</organism>
<protein>
    <recommendedName>
        <fullName evidence="3">Fibronectin type-III domain-containing protein</fullName>
    </recommendedName>
</protein>
<dbReference type="GO" id="GO:0005886">
    <property type="term" value="C:plasma membrane"/>
    <property type="evidence" value="ECO:0007669"/>
    <property type="project" value="TreeGrafter"/>
</dbReference>
<evidence type="ECO:0000313" key="4">
    <source>
        <dbReference type="EMBL" id="KAK6292563.1"/>
    </source>
</evidence>
<gene>
    <name evidence="4" type="ORF">J4Q44_G00371470</name>
</gene>
<keyword evidence="2" id="KW-0732">Signal</keyword>
<name>A0AAN8QDQ1_9TELE</name>
<dbReference type="InterPro" id="IPR013783">
    <property type="entry name" value="Ig-like_fold"/>
</dbReference>
<feature type="signal peptide" evidence="2">
    <location>
        <begin position="1"/>
        <end position="17"/>
    </location>
</feature>
<feature type="chain" id="PRO_5042869996" description="Fibronectin type-III domain-containing protein" evidence="2">
    <location>
        <begin position="18"/>
        <end position="406"/>
    </location>
</feature>
<accession>A0AAN8QDQ1</accession>
<dbReference type="InterPro" id="IPR015373">
    <property type="entry name" value="Interferon/interleukin_rcp_dom"/>
</dbReference>
<dbReference type="EMBL" id="JAGTTL010000038">
    <property type="protein sequence ID" value="KAK6292563.1"/>
    <property type="molecule type" value="Genomic_DNA"/>
</dbReference>
<reference evidence="4 5" key="1">
    <citation type="submission" date="2021-04" db="EMBL/GenBank/DDBJ databases">
        <authorList>
            <person name="De Guttry C."/>
            <person name="Zahm M."/>
            <person name="Klopp C."/>
            <person name="Cabau C."/>
            <person name="Louis A."/>
            <person name="Berthelot C."/>
            <person name="Parey E."/>
            <person name="Roest Crollius H."/>
            <person name="Montfort J."/>
            <person name="Robinson-Rechavi M."/>
            <person name="Bucao C."/>
            <person name="Bouchez O."/>
            <person name="Gislard M."/>
            <person name="Lluch J."/>
            <person name="Milhes M."/>
            <person name="Lampietro C."/>
            <person name="Lopez Roques C."/>
            <person name="Donnadieu C."/>
            <person name="Braasch I."/>
            <person name="Desvignes T."/>
            <person name="Postlethwait J."/>
            <person name="Bobe J."/>
            <person name="Wedekind C."/>
            <person name="Guiguen Y."/>
        </authorList>
    </citation>
    <scope>NUCLEOTIDE SEQUENCE [LARGE SCALE GENOMIC DNA]</scope>
    <source>
        <strain evidence="4">Cs_M1</strain>
        <tissue evidence="4">Blood</tissue>
    </source>
</reference>
<sequence length="406" mass="44713">MKHFLLTIYLMLQCSYALYTLPAPVNVSIESLNFHHVLRWSPGPGTPPGTMYKITCRRNHKKLLLRPQPNMTSHRLDLKFHKEEYKFYVCASRNRSESPLVETTFTPYLQTVIGSPTLSLDGCGNCLEINITLLEIETIKDIYGKSLSFDIYWKRAGDTQPKKTQTTNLSYTLENLEVGVEYCVRVYTKITTNPHTLPSGWKCAYTSILEPNRVPAVVAGLSVVLITALVESYFLIPERTIPDLVSISSETEEQGKALRPKTHHDRQNSNHAGEEEDDEEEEGGNDDYVDRAAGLSFDSSSSTTQSQDASGANVTLLDTAGHSVGLSSEVAATEEEREAPVGVIVLGCQAQGGVNGEQVSVISSFDGDRPRPLGLGGLGGEEEKEREVEEKETSGNVNLFSVTLGH</sequence>
<dbReference type="Pfam" id="PF01108">
    <property type="entry name" value="Tissue_fac"/>
    <property type="match status" value="1"/>
</dbReference>
<comment type="caution">
    <text evidence="4">The sequence shown here is derived from an EMBL/GenBank/DDBJ whole genome shotgun (WGS) entry which is preliminary data.</text>
</comment>
<dbReference type="PANTHER" id="PTHR20859:SF53">
    <property type="entry name" value="INTERLEUKIN-22 RECEPTOR SUBUNIT ALPHA-1"/>
    <property type="match status" value="1"/>
</dbReference>
<dbReference type="Proteomes" id="UP001356427">
    <property type="component" value="Unassembled WGS sequence"/>
</dbReference>
<evidence type="ECO:0000256" key="1">
    <source>
        <dbReference type="SAM" id="MobiDB-lite"/>
    </source>
</evidence>
<dbReference type="Gene3D" id="2.60.40.10">
    <property type="entry name" value="Immunoglobulins"/>
    <property type="match status" value="1"/>
</dbReference>
<dbReference type="InterPro" id="IPR036116">
    <property type="entry name" value="FN3_sf"/>
</dbReference>
<dbReference type="CDD" id="cd00063">
    <property type="entry name" value="FN3"/>
    <property type="match status" value="1"/>
</dbReference>
<keyword evidence="5" id="KW-1185">Reference proteome</keyword>
<proteinExistence type="predicted"/>
<dbReference type="PANTHER" id="PTHR20859">
    <property type="entry name" value="INTERFERON/INTERLEUKIN RECEPTOR"/>
    <property type="match status" value="1"/>
</dbReference>
<evidence type="ECO:0000313" key="5">
    <source>
        <dbReference type="Proteomes" id="UP001356427"/>
    </source>
</evidence>
<feature type="compositionally biased region" description="Acidic residues" evidence="1">
    <location>
        <begin position="274"/>
        <end position="287"/>
    </location>
</feature>
<feature type="domain" description="Fibronectin type-III" evidence="3">
    <location>
        <begin position="112"/>
        <end position="209"/>
    </location>
</feature>
<dbReference type="SUPFAM" id="SSF49265">
    <property type="entry name" value="Fibronectin type III"/>
    <property type="match status" value="2"/>
</dbReference>
<feature type="region of interest" description="Disordered" evidence="1">
    <location>
        <begin position="252"/>
        <end position="311"/>
    </location>
</feature>
<evidence type="ECO:0000259" key="3">
    <source>
        <dbReference type="PROSITE" id="PS50853"/>
    </source>
</evidence>
<feature type="region of interest" description="Disordered" evidence="1">
    <location>
        <begin position="366"/>
        <end position="393"/>
    </location>
</feature>
<dbReference type="InterPro" id="IPR003961">
    <property type="entry name" value="FN3_dom"/>
</dbReference>
<dbReference type="GO" id="GO:0004896">
    <property type="term" value="F:cytokine receptor activity"/>
    <property type="evidence" value="ECO:0007669"/>
    <property type="project" value="TreeGrafter"/>
</dbReference>
<dbReference type="AlphaFoldDB" id="A0AAN8QDQ1"/>
<dbReference type="PROSITE" id="PS50853">
    <property type="entry name" value="FN3"/>
    <property type="match status" value="1"/>
</dbReference>
<feature type="compositionally biased region" description="Basic and acidic residues" evidence="1">
    <location>
        <begin position="381"/>
        <end position="393"/>
    </location>
</feature>
<dbReference type="Pfam" id="PF09294">
    <property type="entry name" value="Interfer-bind"/>
    <property type="match status" value="1"/>
</dbReference>
<dbReference type="InterPro" id="IPR050650">
    <property type="entry name" value="Type-II_Cytokine-TF_Rcpt"/>
</dbReference>